<protein>
    <recommendedName>
        <fullName evidence="6">Peptidase S54 rhomboid domain-containing protein</fullName>
    </recommendedName>
</protein>
<dbReference type="Gene3D" id="1.20.1540.10">
    <property type="entry name" value="Rhomboid-like"/>
    <property type="match status" value="1"/>
</dbReference>
<evidence type="ECO:0000313" key="7">
    <source>
        <dbReference type="EMBL" id="OLU38033.1"/>
    </source>
</evidence>
<evidence type="ECO:0000256" key="5">
    <source>
        <dbReference type="SAM" id="Phobius"/>
    </source>
</evidence>
<proteinExistence type="predicted"/>
<dbReference type="PANTHER" id="PTHR43066">
    <property type="entry name" value="RHOMBOID-RELATED PROTEIN"/>
    <property type="match status" value="1"/>
</dbReference>
<reference evidence="7 8" key="1">
    <citation type="submission" date="2016-11" db="EMBL/GenBank/DDBJ databases">
        <title>Description of two novel members of the family Erysipelotrichaceae: Ileibacterium lipovorans gen. nov., sp. nov. and Dubosiella newyorkensis, gen. nov., sp. nov.</title>
        <authorList>
            <person name="Cox L.M."/>
            <person name="Sohn J."/>
            <person name="Tyrrell K.L."/>
            <person name="Citron D.M."/>
            <person name="Lawson P.A."/>
            <person name="Patel N.B."/>
            <person name="Iizumi T."/>
            <person name="Perez-Perez G.I."/>
            <person name="Goldstein E.J."/>
            <person name="Blaser M.J."/>
        </authorList>
    </citation>
    <scope>NUCLEOTIDE SEQUENCE [LARGE SCALE GENOMIC DNA]</scope>
    <source>
        <strain evidence="7 8">NYU-BL-A3</strain>
    </source>
</reference>
<evidence type="ECO:0000313" key="8">
    <source>
        <dbReference type="Proteomes" id="UP000186341"/>
    </source>
</evidence>
<feature type="transmembrane region" description="Helical" evidence="5">
    <location>
        <begin position="54"/>
        <end position="77"/>
    </location>
</feature>
<keyword evidence="8" id="KW-1185">Reference proteome</keyword>
<evidence type="ECO:0000256" key="3">
    <source>
        <dbReference type="ARBA" id="ARBA00022989"/>
    </source>
</evidence>
<dbReference type="GeneID" id="82203324"/>
<evidence type="ECO:0000256" key="2">
    <source>
        <dbReference type="ARBA" id="ARBA00022692"/>
    </source>
</evidence>
<keyword evidence="2 5" id="KW-0812">Transmembrane</keyword>
<keyword evidence="3 5" id="KW-1133">Transmembrane helix</keyword>
<feature type="transmembrane region" description="Helical" evidence="5">
    <location>
        <begin position="12"/>
        <end position="34"/>
    </location>
</feature>
<gene>
    <name evidence="7" type="ORF">BO222_09125</name>
</gene>
<dbReference type="InterPro" id="IPR022764">
    <property type="entry name" value="Peptidase_S54_rhomboid_dom"/>
</dbReference>
<dbReference type="InterPro" id="IPR035952">
    <property type="entry name" value="Rhomboid-like_sf"/>
</dbReference>
<dbReference type="Proteomes" id="UP000186341">
    <property type="component" value="Unassembled WGS sequence"/>
</dbReference>
<dbReference type="EMBL" id="MPJW01000181">
    <property type="protein sequence ID" value="OLU38033.1"/>
    <property type="molecule type" value="Genomic_DNA"/>
</dbReference>
<accession>A0A1U7NEH1</accession>
<evidence type="ECO:0000256" key="1">
    <source>
        <dbReference type="ARBA" id="ARBA00004141"/>
    </source>
</evidence>
<dbReference type="OrthoDB" id="5419261at2"/>
<organism evidence="7 8">
    <name type="scientific">Ileibacterium valens</name>
    <dbReference type="NCBI Taxonomy" id="1862668"/>
    <lineage>
        <taxon>Bacteria</taxon>
        <taxon>Bacillati</taxon>
        <taxon>Bacillota</taxon>
        <taxon>Erysipelotrichia</taxon>
        <taxon>Erysipelotrichales</taxon>
        <taxon>Erysipelotrichaceae</taxon>
        <taxon>Ileibacterium</taxon>
    </lineage>
</organism>
<dbReference type="SUPFAM" id="SSF144091">
    <property type="entry name" value="Rhomboid-like"/>
    <property type="match status" value="1"/>
</dbReference>
<sequence length="188" mass="20457">MKLRLKYNAPVILTFALICTGVLIFSEIFGYSMVQRWFVTARGPLNSVHTYVTMFTYVLGHSSVSHFVNNMMLLLLTGPVVEEKYGSKNTIIIMVATALITAIANMAVGTYGLIGCSGIVFAFVILCSMTSFGKGEIPITMILVVILYLGQEIVNGLTLQDNVSQMAHILGGIAGAAFGFFLNDTNRR</sequence>
<feature type="transmembrane region" description="Helical" evidence="5">
    <location>
        <begin position="139"/>
        <end position="159"/>
    </location>
</feature>
<comment type="caution">
    <text evidence="7">The sequence shown here is derived from an EMBL/GenBank/DDBJ whole genome shotgun (WGS) entry which is preliminary data.</text>
</comment>
<dbReference type="GO" id="GO:0016020">
    <property type="term" value="C:membrane"/>
    <property type="evidence" value="ECO:0007669"/>
    <property type="project" value="UniProtKB-SubCell"/>
</dbReference>
<dbReference type="GO" id="GO:0004252">
    <property type="term" value="F:serine-type endopeptidase activity"/>
    <property type="evidence" value="ECO:0007669"/>
    <property type="project" value="InterPro"/>
</dbReference>
<keyword evidence="4 5" id="KW-0472">Membrane</keyword>
<comment type="subcellular location">
    <subcellularLocation>
        <location evidence="1">Membrane</location>
        <topology evidence="1">Multi-pass membrane protein</topology>
    </subcellularLocation>
</comment>
<dbReference type="RefSeq" id="WP_075820406.1">
    <property type="nucleotide sequence ID" value="NZ_CAJUTZ010000086.1"/>
</dbReference>
<feature type="transmembrane region" description="Helical" evidence="5">
    <location>
        <begin position="165"/>
        <end position="182"/>
    </location>
</feature>
<feature type="domain" description="Peptidase S54 rhomboid" evidence="6">
    <location>
        <begin position="51"/>
        <end position="182"/>
    </location>
</feature>
<feature type="transmembrane region" description="Helical" evidence="5">
    <location>
        <begin position="89"/>
        <end position="106"/>
    </location>
</feature>
<evidence type="ECO:0000256" key="4">
    <source>
        <dbReference type="ARBA" id="ARBA00023136"/>
    </source>
</evidence>
<evidence type="ECO:0000259" key="6">
    <source>
        <dbReference type="Pfam" id="PF01694"/>
    </source>
</evidence>
<dbReference type="Pfam" id="PF01694">
    <property type="entry name" value="Rhomboid"/>
    <property type="match status" value="1"/>
</dbReference>
<dbReference type="AlphaFoldDB" id="A0A1U7NEH1"/>
<name>A0A1U7NEH1_9FIRM</name>